<evidence type="ECO:0000313" key="2">
    <source>
        <dbReference type="EMBL" id="GBC59926.1"/>
    </source>
</evidence>
<dbReference type="Proteomes" id="UP000288096">
    <property type="component" value="Unassembled WGS sequence"/>
</dbReference>
<evidence type="ECO:0000256" key="1">
    <source>
        <dbReference type="SAM" id="MobiDB-lite"/>
    </source>
</evidence>
<organism evidence="2 3">
    <name type="scientific">Desulfonema ishimotonii</name>
    <dbReference type="NCBI Taxonomy" id="45657"/>
    <lineage>
        <taxon>Bacteria</taxon>
        <taxon>Pseudomonadati</taxon>
        <taxon>Thermodesulfobacteriota</taxon>
        <taxon>Desulfobacteria</taxon>
        <taxon>Desulfobacterales</taxon>
        <taxon>Desulfococcaceae</taxon>
        <taxon>Desulfonema</taxon>
    </lineage>
</organism>
<accession>A0A401FSJ2</accession>
<feature type="region of interest" description="Disordered" evidence="1">
    <location>
        <begin position="29"/>
        <end position="88"/>
    </location>
</feature>
<reference evidence="3" key="1">
    <citation type="submission" date="2017-11" db="EMBL/GenBank/DDBJ databases">
        <authorList>
            <person name="Watanabe M."/>
            <person name="Kojima H."/>
        </authorList>
    </citation>
    <scope>NUCLEOTIDE SEQUENCE [LARGE SCALE GENOMIC DNA]</scope>
    <source>
        <strain evidence="3">Tokyo 01</strain>
    </source>
</reference>
<keyword evidence="3" id="KW-1185">Reference proteome</keyword>
<dbReference type="EMBL" id="BEXT01000001">
    <property type="protein sequence ID" value="GBC59926.1"/>
    <property type="molecule type" value="Genomic_DNA"/>
</dbReference>
<comment type="caution">
    <text evidence="2">The sequence shown here is derived from an EMBL/GenBank/DDBJ whole genome shotgun (WGS) entry which is preliminary data.</text>
</comment>
<name>A0A401FSJ2_9BACT</name>
<dbReference type="AlphaFoldDB" id="A0A401FSJ2"/>
<proteinExistence type="predicted"/>
<sequence>MFYPGTPENDMFVKDVLNIIDKIKDNIKQDNNSAPCLESRKKKYKKSENPNKRKGADDRKKSGDRERNVGHPDGEEHSRTPKGGFQRK</sequence>
<protein>
    <submittedName>
        <fullName evidence="2">Uncharacterized protein</fullName>
    </submittedName>
</protein>
<feature type="compositionally biased region" description="Basic and acidic residues" evidence="1">
    <location>
        <begin position="46"/>
        <end position="79"/>
    </location>
</feature>
<gene>
    <name evidence="2" type="ORF">DENIS_0868</name>
</gene>
<evidence type="ECO:0000313" key="3">
    <source>
        <dbReference type="Proteomes" id="UP000288096"/>
    </source>
</evidence>
<reference evidence="3" key="2">
    <citation type="submission" date="2019-01" db="EMBL/GenBank/DDBJ databases">
        <title>Genome sequence of Desulfonema ishimotonii strain Tokyo 01.</title>
        <authorList>
            <person name="Fukui M."/>
        </authorList>
    </citation>
    <scope>NUCLEOTIDE SEQUENCE [LARGE SCALE GENOMIC DNA]</scope>
    <source>
        <strain evidence="3">Tokyo 01</strain>
    </source>
</reference>